<evidence type="ECO:0000313" key="12">
    <source>
        <dbReference type="Proteomes" id="UP000199520"/>
    </source>
</evidence>
<dbReference type="InterPro" id="IPR001057">
    <property type="entry name" value="Glu/AcGlu_kinase"/>
</dbReference>
<dbReference type="GO" id="GO:0005524">
    <property type="term" value="F:ATP binding"/>
    <property type="evidence" value="ECO:0007669"/>
    <property type="project" value="UniProtKB-UniRule"/>
</dbReference>
<sequence length="294" mass="31618">MKNSLETAAVLIETLPYIQDFYGKTVVIKYGGNAMINNELKNSVIQDITLLKYVGMRPIVVHGGGPEITSVLNKFGKKTEFISGLRVTDEETVSIAEMVLVGKINTEIVNLLNQHGSKAVGLSGKDANLILAKKHFAEVHENGRVSMVDIGFVGEVESINTNILNTLIDSDYIPVIAPIGVGKNGESYNINADYVAGEVAGALGAEKLLMLTDVEGIYRDYQDKSSFISSLSLEEAQQMIAQGRIGGGMIPKVETCIKALQGGTGKTHIIDGRQPHSILLEIFTSQGIGTQVVK</sequence>
<dbReference type="CDD" id="cd04250">
    <property type="entry name" value="AAK_NAGK-C"/>
    <property type="match status" value="1"/>
</dbReference>
<keyword evidence="2 9" id="KW-0055">Arginine biosynthesis</keyword>
<dbReference type="SUPFAM" id="SSF53633">
    <property type="entry name" value="Carbamate kinase-like"/>
    <property type="match status" value="1"/>
</dbReference>
<accession>A0A1I4LUE9</accession>
<dbReference type="PRINTS" id="PR00474">
    <property type="entry name" value="GLU5KINASE"/>
</dbReference>
<comment type="pathway">
    <text evidence="1 9">Amino-acid biosynthesis; L-arginine biosynthesis; N(2)-acetyl-L-ornithine from L-glutamate: step 2/4.</text>
</comment>
<dbReference type="InterPro" id="IPR004662">
    <property type="entry name" value="AcgluKinase_fam"/>
</dbReference>
<organism evidence="11 12">
    <name type="scientific">Pelosinus propionicus DSM 13327</name>
    <dbReference type="NCBI Taxonomy" id="1123291"/>
    <lineage>
        <taxon>Bacteria</taxon>
        <taxon>Bacillati</taxon>
        <taxon>Bacillota</taxon>
        <taxon>Negativicutes</taxon>
        <taxon>Selenomonadales</taxon>
        <taxon>Sporomusaceae</taxon>
        <taxon>Pelosinus</taxon>
    </lineage>
</organism>
<evidence type="ECO:0000256" key="4">
    <source>
        <dbReference type="ARBA" id="ARBA00022679"/>
    </source>
</evidence>
<evidence type="ECO:0000313" key="11">
    <source>
        <dbReference type="EMBL" id="SFL94624.1"/>
    </source>
</evidence>
<dbReference type="GO" id="GO:0042450">
    <property type="term" value="P:L-arginine biosynthetic process via ornithine"/>
    <property type="evidence" value="ECO:0007669"/>
    <property type="project" value="UniProtKB-UniRule"/>
</dbReference>
<evidence type="ECO:0000256" key="6">
    <source>
        <dbReference type="ARBA" id="ARBA00022777"/>
    </source>
</evidence>
<dbReference type="InterPro" id="IPR001048">
    <property type="entry name" value="Asp/Glu/Uridylate_kinase"/>
</dbReference>
<keyword evidence="6 9" id="KW-0418">Kinase</keyword>
<dbReference type="EMBL" id="FOTS01000027">
    <property type="protein sequence ID" value="SFL94624.1"/>
    <property type="molecule type" value="Genomic_DNA"/>
</dbReference>
<dbReference type="InterPro" id="IPR036393">
    <property type="entry name" value="AceGlu_kinase-like_sf"/>
</dbReference>
<evidence type="ECO:0000256" key="9">
    <source>
        <dbReference type="HAMAP-Rule" id="MF_00082"/>
    </source>
</evidence>
<feature type="binding site" evidence="9">
    <location>
        <begin position="64"/>
        <end position="65"/>
    </location>
    <ligand>
        <name>substrate</name>
    </ligand>
</feature>
<keyword evidence="5 9" id="KW-0547">Nucleotide-binding</keyword>
<feature type="binding site" evidence="9">
    <location>
        <position position="86"/>
    </location>
    <ligand>
        <name>substrate</name>
    </ligand>
</feature>
<dbReference type="GO" id="GO:0003991">
    <property type="term" value="F:acetylglutamate kinase activity"/>
    <property type="evidence" value="ECO:0007669"/>
    <property type="project" value="UniProtKB-UniRule"/>
</dbReference>
<reference evidence="12" key="1">
    <citation type="submission" date="2016-10" db="EMBL/GenBank/DDBJ databases">
        <authorList>
            <person name="Varghese N."/>
            <person name="Submissions S."/>
        </authorList>
    </citation>
    <scope>NUCLEOTIDE SEQUENCE [LARGE SCALE GENOMIC DNA]</scope>
    <source>
        <strain evidence="12">DSM 13327</strain>
    </source>
</reference>
<gene>
    <name evidence="9" type="primary">argB</name>
    <name evidence="11" type="ORF">SAMN04490355_102724</name>
</gene>
<dbReference type="PIRSF" id="PIRSF000728">
    <property type="entry name" value="NAGK"/>
    <property type="match status" value="1"/>
</dbReference>
<dbReference type="RefSeq" id="WP_090938782.1">
    <property type="nucleotide sequence ID" value="NZ_FOTS01000027.1"/>
</dbReference>
<feature type="binding site" evidence="9">
    <location>
        <position position="189"/>
    </location>
    <ligand>
        <name>substrate</name>
    </ligand>
</feature>
<feature type="site" description="Transition state stabilizer" evidence="9">
    <location>
        <position position="252"/>
    </location>
</feature>
<comment type="catalytic activity">
    <reaction evidence="8 9">
        <text>N-acetyl-L-glutamate + ATP = N-acetyl-L-glutamyl 5-phosphate + ADP</text>
        <dbReference type="Rhea" id="RHEA:14629"/>
        <dbReference type="ChEBI" id="CHEBI:30616"/>
        <dbReference type="ChEBI" id="CHEBI:44337"/>
        <dbReference type="ChEBI" id="CHEBI:57936"/>
        <dbReference type="ChEBI" id="CHEBI:456216"/>
        <dbReference type="EC" id="2.7.2.8"/>
    </reaction>
</comment>
<evidence type="ECO:0000256" key="2">
    <source>
        <dbReference type="ARBA" id="ARBA00022571"/>
    </source>
</evidence>
<keyword evidence="4 9" id="KW-0808">Transferase</keyword>
<comment type="similarity">
    <text evidence="9">Belongs to the acetylglutamate kinase family. ArgB subfamily.</text>
</comment>
<dbReference type="UniPathway" id="UPA00068">
    <property type="reaction ID" value="UER00107"/>
</dbReference>
<dbReference type="InterPro" id="IPR037528">
    <property type="entry name" value="ArgB"/>
</dbReference>
<dbReference type="OrthoDB" id="9803155at2"/>
<comment type="subcellular location">
    <subcellularLocation>
        <location evidence="9">Cytoplasm</location>
    </subcellularLocation>
</comment>
<keyword evidence="9" id="KW-0963">Cytoplasm</keyword>
<comment type="function">
    <text evidence="9">Catalyzes the ATP-dependent phosphorylation of N-acetyl-L-glutamate.</text>
</comment>
<keyword evidence="12" id="KW-1185">Reference proteome</keyword>
<evidence type="ECO:0000256" key="8">
    <source>
        <dbReference type="ARBA" id="ARBA00048141"/>
    </source>
</evidence>
<dbReference type="NCBIfam" id="TIGR00761">
    <property type="entry name" value="argB"/>
    <property type="match status" value="1"/>
</dbReference>
<proteinExistence type="inferred from homology"/>
<dbReference type="STRING" id="1123291.SAMN04490355_102724"/>
<keyword evidence="7 9" id="KW-0067">ATP-binding</keyword>
<name>A0A1I4LUE9_9FIRM</name>
<evidence type="ECO:0000256" key="3">
    <source>
        <dbReference type="ARBA" id="ARBA00022605"/>
    </source>
</evidence>
<dbReference type="Proteomes" id="UP000199520">
    <property type="component" value="Unassembled WGS sequence"/>
</dbReference>
<dbReference type="HAMAP" id="MF_00082">
    <property type="entry name" value="ArgB"/>
    <property type="match status" value="1"/>
</dbReference>
<evidence type="ECO:0000256" key="5">
    <source>
        <dbReference type="ARBA" id="ARBA00022741"/>
    </source>
</evidence>
<dbReference type="FunFam" id="3.40.1160.10:FF:000004">
    <property type="entry name" value="Acetylglutamate kinase"/>
    <property type="match status" value="1"/>
</dbReference>
<dbReference type="PANTHER" id="PTHR23342">
    <property type="entry name" value="N-ACETYLGLUTAMATE SYNTHASE"/>
    <property type="match status" value="1"/>
</dbReference>
<dbReference type="GO" id="GO:0005737">
    <property type="term" value="C:cytoplasm"/>
    <property type="evidence" value="ECO:0007669"/>
    <property type="project" value="UniProtKB-SubCell"/>
</dbReference>
<dbReference type="AlphaFoldDB" id="A0A1I4LUE9"/>
<feature type="site" description="Transition state stabilizer" evidence="9">
    <location>
        <position position="29"/>
    </location>
</feature>
<dbReference type="InterPro" id="IPR041727">
    <property type="entry name" value="NAGK-C"/>
</dbReference>
<keyword evidence="3 9" id="KW-0028">Amino-acid biosynthesis</keyword>
<evidence type="ECO:0000259" key="10">
    <source>
        <dbReference type="Pfam" id="PF00696"/>
    </source>
</evidence>
<feature type="domain" description="Aspartate/glutamate/uridylate kinase" evidence="10">
    <location>
        <begin position="24"/>
        <end position="271"/>
    </location>
</feature>
<dbReference type="PANTHER" id="PTHR23342:SF0">
    <property type="entry name" value="N-ACETYLGLUTAMATE SYNTHASE, MITOCHONDRIAL"/>
    <property type="match status" value="1"/>
</dbReference>
<dbReference type="Gene3D" id="3.40.1160.10">
    <property type="entry name" value="Acetylglutamate kinase-like"/>
    <property type="match status" value="1"/>
</dbReference>
<dbReference type="EC" id="2.7.2.8" evidence="9"/>
<evidence type="ECO:0000256" key="1">
    <source>
        <dbReference type="ARBA" id="ARBA00004828"/>
    </source>
</evidence>
<evidence type="ECO:0000256" key="7">
    <source>
        <dbReference type="ARBA" id="ARBA00022840"/>
    </source>
</evidence>
<protein>
    <recommendedName>
        <fullName evidence="9">Acetylglutamate kinase</fullName>
        <ecNumber evidence="9">2.7.2.8</ecNumber>
    </recommendedName>
    <alternativeName>
        <fullName evidence="9">N-acetyl-L-glutamate 5-phosphotransferase</fullName>
    </alternativeName>
    <alternativeName>
        <fullName evidence="9">NAG kinase</fullName>
        <shortName evidence="9">NAGK</shortName>
    </alternativeName>
</protein>
<dbReference type="Pfam" id="PF00696">
    <property type="entry name" value="AA_kinase"/>
    <property type="match status" value="1"/>
</dbReference>